<accession>A0ABX1H143</accession>
<dbReference type="Proteomes" id="UP000772196">
    <property type="component" value="Unassembled WGS sequence"/>
</dbReference>
<sequence length="417" mass="45007">MMNTPLLRTPLRIGRLEVAGRLFKSATHETRATVDGAVTDELLDFYRPMVDAGTPLIVTGNMFVSWQGKSAHRQAGIHSDAMLPGLREWARSAHAGGSKLFAQLNHGGRQMTKPAPGVPDAVSASARREKSQGTMPRPLRREEFPALVESYAAAAARAQGAGMDGVQIQMAHGYLLSQFLSPESNRRSDGYGGSAHRRMRLPLEVYRAVRRRVGADYPVIVKLNGTDTIPFGGVRLDDQVELALRLQDEGVDAVEITRGHFSSFPSTTSGHFRGYVTAQVTKGAMREGTRKRRLALRALAPLLEFGLERAFPHSEGYNLPQAKAFKDALDIPVITVGGFVSPAAMTEAISSGRTDAVSCARALIANPSLWRALPEPSAGVAACTFCNRCIGVAGGLPIGCYDDTVTAALERTRQESR</sequence>
<keyword evidence="2" id="KW-0560">Oxidoreductase</keyword>
<dbReference type="SUPFAM" id="SSF51395">
    <property type="entry name" value="FMN-linked oxidoreductases"/>
    <property type="match status" value="1"/>
</dbReference>
<name>A0ABX1H143_9ACTN</name>
<dbReference type="PANTHER" id="PTHR43656">
    <property type="entry name" value="BINDING OXIDOREDUCTASE, PUTATIVE (AFU_ORTHOLOGUE AFUA_2G08260)-RELATED"/>
    <property type="match status" value="1"/>
</dbReference>
<keyword evidence="6" id="KW-1185">Reference proteome</keyword>
<evidence type="ECO:0000313" key="5">
    <source>
        <dbReference type="EMBL" id="NKI42092.1"/>
    </source>
</evidence>
<feature type="domain" description="NADH:flavin oxidoreductase/NADH oxidase N-terminal" evidence="4">
    <location>
        <begin position="9"/>
        <end position="243"/>
    </location>
</feature>
<evidence type="ECO:0000256" key="2">
    <source>
        <dbReference type="ARBA" id="ARBA00023002"/>
    </source>
</evidence>
<dbReference type="Pfam" id="PF00724">
    <property type="entry name" value="Oxidored_FMN"/>
    <property type="match status" value="2"/>
</dbReference>
<feature type="domain" description="NADH:flavin oxidoreductase/NADH oxidase N-terminal" evidence="4">
    <location>
        <begin position="310"/>
        <end position="371"/>
    </location>
</feature>
<dbReference type="InterPro" id="IPR001155">
    <property type="entry name" value="OxRdtase_FMN_N"/>
</dbReference>
<dbReference type="InterPro" id="IPR013785">
    <property type="entry name" value="Aldolase_TIM"/>
</dbReference>
<feature type="region of interest" description="Disordered" evidence="3">
    <location>
        <begin position="108"/>
        <end position="140"/>
    </location>
</feature>
<gene>
    <name evidence="5" type="ORF">HFV08_12720</name>
</gene>
<organism evidence="5 6">
    <name type="scientific">Streptomyces physcomitrii</name>
    <dbReference type="NCBI Taxonomy" id="2724184"/>
    <lineage>
        <taxon>Bacteria</taxon>
        <taxon>Bacillati</taxon>
        <taxon>Actinomycetota</taxon>
        <taxon>Actinomycetes</taxon>
        <taxon>Kitasatosporales</taxon>
        <taxon>Streptomycetaceae</taxon>
        <taxon>Streptomyces</taxon>
    </lineage>
</organism>
<dbReference type="EMBL" id="JAAWWP010000006">
    <property type="protein sequence ID" value="NKI42092.1"/>
    <property type="molecule type" value="Genomic_DNA"/>
</dbReference>
<dbReference type="Gene3D" id="3.20.20.70">
    <property type="entry name" value="Aldolase class I"/>
    <property type="match status" value="1"/>
</dbReference>
<dbReference type="CDD" id="cd02803">
    <property type="entry name" value="OYE_like_FMN_family"/>
    <property type="match status" value="1"/>
</dbReference>
<reference evidence="5 6" key="1">
    <citation type="submission" date="2020-04" db="EMBL/GenBank/DDBJ databases">
        <title>Phylogenetic Diversity and Antibacterial Activity against Ralstonia solanacearum of Endophytic Actinomycete Isolated from Moss.</title>
        <authorList>
            <person name="Zhuang X."/>
        </authorList>
    </citation>
    <scope>NUCLEOTIDE SEQUENCE [LARGE SCALE GENOMIC DNA]</scope>
    <source>
        <strain evidence="5 6">LD120</strain>
    </source>
</reference>
<dbReference type="InterPro" id="IPR051799">
    <property type="entry name" value="NADH_flavin_oxidoreductase"/>
</dbReference>
<evidence type="ECO:0000313" key="6">
    <source>
        <dbReference type="Proteomes" id="UP000772196"/>
    </source>
</evidence>
<evidence type="ECO:0000256" key="1">
    <source>
        <dbReference type="ARBA" id="ARBA00022630"/>
    </source>
</evidence>
<keyword evidence="1" id="KW-0285">Flavoprotein</keyword>
<comment type="caution">
    <text evidence="5">The sequence shown here is derived from an EMBL/GenBank/DDBJ whole genome shotgun (WGS) entry which is preliminary data.</text>
</comment>
<evidence type="ECO:0000256" key="3">
    <source>
        <dbReference type="SAM" id="MobiDB-lite"/>
    </source>
</evidence>
<evidence type="ECO:0000259" key="4">
    <source>
        <dbReference type="Pfam" id="PF00724"/>
    </source>
</evidence>
<proteinExistence type="predicted"/>
<dbReference type="PANTHER" id="PTHR43656:SF2">
    <property type="entry name" value="BINDING OXIDOREDUCTASE, PUTATIVE (AFU_ORTHOLOGUE AFUA_2G08260)-RELATED"/>
    <property type="match status" value="1"/>
</dbReference>
<protein>
    <submittedName>
        <fullName evidence="5">NADH:flavin oxidoreductase</fullName>
    </submittedName>
</protein>